<evidence type="ECO:0000313" key="2">
    <source>
        <dbReference type="EMBL" id="KMQ76103.1"/>
    </source>
</evidence>
<accession>A0A0J7JC91</accession>
<dbReference type="CDD" id="cd07389">
    <property type="entry name" value="MPP_PhoD"/>
    <property type="match status" value="1"/>
</dbReference>
<dbReference type="InterPro" id="IPR029052">
    <property type="entry name" value="Metallo-depent_PP-like"/>
</dbReference>
<dbReference type="InterPro" id="IPR018946">
    <property type="entry name" value="PhoD-like_MPP"/>
</dbReference>
<evidence type="ECO:0000256" key="1">
    <source>
        <dbReference type="SAM" id="MobiDB-lite"/>
    </source>
</evidence>
<organism evidence="2 3">
    <name type="scientific">Marinobacter subterrani</name>
    <dbReference type="NCBI Taxonomy" id="1658765"/>
    <lineage>
        <taxon>Bacteria</taxon>
        <taxon>Pseudomonadati</taxon>
        <taxon>Pseudomonadota</taxon>
        <taxon>Gammaproteobacteria</taxon>
        <taxon>Pseudomonadales</taxon>
        <taxon>Marinobacteraceae</taxon>
        <taxon>Marinobacter</taxon>
    </lineage>
</organism>
<feature type="region of interest" description="Disordered" evidence="1">
    <location>
        <begin position="1"/>
        <end position="24"/>
    </location>
</feature>
<dbReference type="InterPro" id="IPR038607">
    <property type="entry name" value="PhoD-like_sf"/>
</dbReference>
<evidence type="ECO:0000313" key="3">
    <source>
        <dbReference type="Proteomes" id="UP000036102"/>
    </source>
</evidence>
<dbReference type="Gene3D" id="3.60.21.70">
    <property type="entry name" value="PhoD-like phosphatase"/>
    <property type="match status" value="1"/>
</dbReference>
<dbReference type="STRING" id="1658765.Msub_12312"/>
<sequence>MAPLFRNTTARPGNSRRIDLDPTGTLGPVLAGPILRHTAPDSLVFWLATSENPSFYVRVFDGDASLLDRPVNDQEVTRLRIGARAWVNLLVIEPDTTLPGNTRLEYDVGLGSDAGLEPEWIRDWAPHLCPEGRERPGFTLKTKLDRILHGSCRRPHHPAPDGLVRVDEELHGANRLEDTPSLLLMTGDQIYADDVGGPMLHAIHCVIHQLGLYQEVLEGASLSHSRELASMTPAYYHRDALLPETESNEDLTDRFFGGVRKPVFTTANAGNHLISFAEVMAMYLLVWSPEPWRLVTASEPVSNPDELARYRSEQKAIDAFRESLPRATRAMANVPVYMIFDDHDVTDDWNLSALWETTAYEHPFSRRIIGNALLGYLLCQGWGNQPENFSAIIEHCQQLLDAEKDQNELDKTAHDELIDRLFHFHHWHYSLPTSPRLVVLDTRTHRWRSEIRRSHPSGLMDWESLTDFQQEVMGEQAVVVVSPAPMFGVKLIEMIQQVFTFFGKPLLVDAENWMAHRGAANVLLNIFGHPRTPRHFVILSGDVHYSFAYDVRLRHKKNGPHIWQITSSGIKNEFPNTLLEWMDRLNRWLFAPWSPLNWFTKRRRMWISPRLPEGREAGERLWNRSGIGDVRLDEEGAPTAIRQLNAGGGGTLFQQHEDD</sequence>
<name>A0A0J7JC91_9GAMM</name>
<dbReference type="Proteomes" id="UP000036102">
    <property type="component" value="Unassembled WGS sequence"/>
</dbReference>
<reference evidence="2 3" key="1">
    <citation type="submission" date="2015-06" db="EMBL/GenBank/DDBJ databases">
        <title>Marinobacter subterrani, a genetically tractable neutrophilic iron-oxidizing strain isolated from the Soudan Iron Mine.</title>
        <authorList>
            <person name="Bonis B.M."/>
            <person name="Gralnick J.A."/>
        </authorList>
    </citation>
    <scope>NUCLEOTIDE SEQUENCE [LARGE SCALE GENOMIC DNA]</scope>
    <source>
        <strain evidence="2 3">JG233</strain>
    </source>
</reference>
<dbReference type="PANTHER" id="PTHR37031">
    <property type="entry name" value="METALLOPHOSPHATASE BINDING DOMAIN PROTEIN"/>
    <property type="match status" value="1"/>
</dbReference>
<dbReference type="PANTHER" id="PTHR37031:SF2">
    <property type="entry name" value="PHOD-LIKE PHOSPHATASE METALLOPHOSPHATASE DOMAIN-CONTAINING PROTEIN"/>
    <property type="match status" value="1"/>
</dbReference>
<dbReference type="OrthoDB" id="9795624at2"/>
<dbReference type="SUPFAM" id="SSF56300">
    <property type="entry name" value="Metallo-dependent phosphatases"/>
    <property type="match status" value="1"/>
</dbReference>
<dbReference type="EMBL" id="LFBU01000001">
    <property type="protein sequence ID" value="KMQ76103.1"/>
    <property type="molecule type" value="Genomic_DNA"/>
</dbReference>
<feature type="compositionally biased region" description="Polar residues" evidence="1">
    <location>
        <begin position="1"/>
        <end position="12"/>
    </location>
</feature>
<gene>
    <name evidence="2" type="ORF">Msub_12312</name>
</gene>
<dbReference type="PATRIC" id="fig|1658765.3.peg.2327"/>
<proteinExistence type="predicted"/>
<dbReference type="AlphaFoldDB" id="A0A0J7JC91"/>
<dbReference type="RefSeq" id="WP_156182813.1">
    <property type="nucleotide sequence ID" value="NZ_LFBU01000001.1"/>
</dbReference>
<protein>
    <submittedName>
        <fullName evidence="2">PhoD-like phosphatase</fullName>
    </submittedName>
</protein>
<comment type="caution">
    <text evidence="2">The sequence shown here is derived from an EMBL/GenBank/DDBJ whole genome shotgun (WGS) entry which is preliminary data.</text>
</comment>
<keyword evidence="3" id="KW-1185">Reference proteome</keyword>